<dbReference type="InterPro" id="IPR036291">
    <property type="entry name" value="NAD(P)-bd_dom_sf"/>
</dbReference>
<evidence type="ECO:0000313" key="4">
    <source>
        <dbReference type="EMBL" id="CAH0994385.1"/>
    </source>
</evidence>
<name>A0ABM9AKY1_9BACT</name>
<dbReference type="EMBL" id="CAKLPY010000001">
    <property type="protein sequence ID" value="CAH0994385.1"/>
    <property type="molecule type" value="Genomic_DNA"/>
</dbReference>
<keyword evidence="5" id="KW-1185">Reference proteome</keyword>
<dbReference type="PRINTS" id="PR00081">
    <property type="entry name" value="GDHRDH"/>
</dbReference>
<protein>
    <submittedName>
        <fullName evidence="4">Oxidoreductase</fullName>
        <ecNumber evidence="4">1.-.-.-</ecNumber>
    </submittedName>
</protein>
<dbReference type="CDD" id="cd05371">
    <property type="entry name" value="HSD10-like_SDR_c"/>
    <property type="match status" value="1"/>
</dbReference>
<dbReference type="PANTHER" id="PTHR43658">
    <property type="entry name" value="SHORT-CHAIN DEHYDROGENASE/REDUCTASE"/>
    <property type="match status" value="1"/>
</dbReference>
<dbReference type="Pfam" id="PF00106">
    <property type="entry name" value="adh_short"/>
    <property type="match status" value="1"/>
</dbReference>
<dbReference type="SMART" id="SM00822">
    <property type="entry name" value="PKS_KR"/>
    <property type="match status" value="1"/>
</dbReference>
<dbReference type="RefSeq" id="WP_238804133.1">
    <property type="nucleotide sequence ID" value="NZ_CAKLPY010000001.1"/>
</dbReference>
<dbReference type="PANTHER" id="PTHR43658:SF8">
    <property type="entry name" value="17-BETA-HYDROXYSTEROID DEHYDROGENASE 14-RELATED"/>
    <property type="match status" value="1"/>
</dbReference>
<dbReference type="InterPro" id="IPR002347">
    <property type="entry name" value="SDR_fam"/>
</dbReference>
<dbReference type="SUPFAM" id="SSF51735">
    <property type="entry name" value="NAD(P)-binding Rossmann-fold domains"/>
    <property type="match status" value="1"/>
</dbReference>
<evidence type="ECO:0000313" key="5">
    <source>
        <dbReference type="Proteomes" id="UP000837932"/>
    </source>
</evidence>
<organism evidence="4 5">
    <name type="scientific">Emticicia aquatica</name>
    <dbReference type="NCBI Taxonomy" id="1681835"/>
    <lineage>
        <taxon>Bacteria</taxon>
        <taxon>Pseudomonadati</taxon>
        <taxon>Bacteroidota</taxon>
        <taxon>Cytophagia</taxon>
        <taxon>Cytophagales</taxon>
        <taxon>Leadbetterellaceae</taxon>
        <taxon>Emticicia</taxon>
    </lineage>
</organism>
<dbReference type="GO" id="GO:0016491">
    <property type="term" value="F:oxidoreductase activity"/>
    <property type="evidence" value="ECO:0007669"/>
    <property type="project" value="UniProtKB-KW"/>
</dbReference>
<dbReference type="EC" id="1.-.-.-" evidence="4"/>
<sequence>MIIENKTFLVTGGASGLGFATAKMIVDNGGNAVILDVNAEAGEKAEVELGQKVKFVKTDVANEAQVQHAIDITISHFAGIHGVANCAGVGPAMRVVGKNGPHSLDFFSKVININLIGTFNVIRLATNVMQNNQPNESGEKGVIINTASVAAYDGQIGQAAYSASKGGIVAMTLPISRELARMGIRVMTIAPGIFETPLLASLPQEAQDSLGQQVPFPPRLGKPFEYANLVKHIIENVMLNGEVIRLDGAIRMNAK</sequence>
<evidence type="ECO:0000256" key="1">
    <source>
        <dbReference type="ARBA" id="ARBA00023002"/>
    </source>
</evidence>
<dbReference type="PROSITE" id="PS00061">
    <property type="entry name" value="ADH_SHORT"/>
    <property type="match status" value="1"/>
</dbReference>
<evidence type="ECO:0000256" key="2">
    <source>
        <dbReference type="RuleBase" id="RU000363"/>
    </source>
</evidence>
<gene>
    <name evidence="4" type="ORF">EMA8858_00494</name>
</gene>
<dbReference type="Gene3D" id="3.40.50.720">
    <property type="entry name" value="NAD(P)-binding Rossmann-like Domain"/>
    <property type="match status" value="1"/>
</dbReference>
<comment type="caution">
    <text evidence="4">The sequence shown here is derived from an EMBL/GenBank/DDBJ whole genome shotgun (WGS) entry which is preliminary data.</text>
</comment>
<proteinExistence type="inferred from homology"/>
<keyword evidence="1 4" id="KW-0560">Oxidoreductase</keyword>
<dbReference type="InterPro" id="IPR020904">
    <property type="entry name" value="Sc_DH/Rdtase_CS"/>
</dbReference>
<feature type="domain" description="Ketoreductase" evidence="3">
    <location>
        <begin position="6"/>
        <end position="192"/>
    </location>
</feature>
<reference evidence="4" key="1">
    <citation type="submission" date="2021-12" db="EMBL/GenBank/DDBJ databases">
        <authorList>
            <person name="Rodrigo-Torres L."/>
            <person name="Arahal R. D."/>
            <person name="Lucena T."/>
        </authorList>
    </citation>
    <scope>NUCLEOTIDE SEQUENCE</scope>
    <source>
        <strain evidence="4">CECT 8858</strain>
    </source>
</reference>
<accession>A0ABM9AKY1</accession>
<evidence type="ECO:0000259" key="3">
    <source>
        <dbReference type="SMART" id="SM00822"/>
    </source>
</evidence>
<comment type="similarity">
    <text evidence="2">Belongs to the short-chain dehydrogenases/reductases (SDR) family.</text>
</comment>
<dbReference type="InterPro" id="IPR057326">
    <property type="entry name" value="KR_dom"/>
</dbReference>
<dbReference type="Proteomes" id="UP000837932">
    <property type="component" value="Unassembled WGS sequence"/>
</dbReference>
<dbReference type="PRINTS" id="PR00080">
    <property type="entry name" value="SDRFAMILY"/>
</dbReference>